<feature type="transmembrane region" description="Helical" evidence="1">
    <location>
        <begin position="12"/>
        <end position="36"/>
    </location>
</feature>
<name>A0A1I0RHK2_9BACT</name>
<gene>
    <name evidence="2" type="ORF">SAMN05216290_3583</name>
</gene>
<keyword evidence="1" id="KW-0472">Membrane</keyword>
<organism evidence="2 3">
    <name type="scientific">Roseivirga pacifica</name>
    <dbReference type="NCBI Taxonomy" id="1267423"/>
    <lineage>
        <taxon>Bacteria</taxon>
        <taxon>Pseudomonadati</taxon>
        <taxon>Bacteroidota</taxon>
        <taxon>Cytophagia</taxon>
        <taxon>Cytophagales</taxon>
        <taxon>Roseivirgaceae</taxon>
        <taxon>Roseivirga</taxon>
    </lineage>
</organism>
<keyword evidence="3" id="KW-1185">Reference proteome</keyword>
<dbReference type="GeneID" id="99988254"/>
<feature type="transmembrane region" description="Helical" evidence="1">
    <location>
        <begin position="97"/>
        <end position="116"/>
    </location>
</feature>
<keyword evidence="1" id="KW-0812">Transmembrane</keyword>
<feature type="transmembrane region" description="Helical" evidence="1">
    <location>
        <begin position="48"/>
        <end position="76"/>
    </location>
</feature>
<evidence type="ECO:0000313" key="2">
    <source>
        <dbReference type="EMBL" id="SEW40372.1"/>
    </source>
</evidence>
<reference evidence="3" key="1">
    <citation type="submission" date="2016-10" db="EMBL/GenBank/DDBJ databases">
        <authorList>
            <person name="Varghese N."/>
            <person name="Submissions S."/>
        </authorList>
    </citation>
    <scope>NUCLEOTIDE SEQUENCE [LARGE SCALE GENOMIC DNA]</scope>
    <source>
        <strain evidence="3">CGMCC 1.12402</strain>
    </source>
</reference>
<dbReference type="AlphaFoldDB" id="A0A1I0RHK2"/>
<accession>A0A1I0RHK2</accession>
<evidence type="ECO:0000313" key="3">
    <source>
        <dbReference type="Proteomes" id="UP000199437"/>
    </source>
</evidence>
<feature type="transmembrane region" description="Helical" evidence="1">
    <location>
        <begin position="174"/>
        <end position="191"/>
    </location>
</feature>
<keyword evidence="1" id="KW-1133">Transmembrane helix</keyword>
<evidence type="ECO:0000256" key="1">
    <source>
        <dbReference type="SAM" id="Phobius"/>
    </source>
</evidence>
<dbReference type="STRING" id="1267423.SAMN05216290_3583"/>
<proteinExistence type="predicted"/>
<protein>
    <submittedName>
        <fullName evidence="2">Uncharacterized protein</fullName>
    </submittedName>
</protein>
<sequence>MPFTERFLNAKHWQLFTLMIGLPIIVQFGSMIAMFASAVNATNEPPFFVMPAYIILIIVVSILSGATTFGWVWSIASGLQEKIPNGITMKFKKFKTFYLIAMGYMLLIVLSLLIFIPTSMQPDFVPNAGITGILLLLFIPLHFLAIFGIFYGLYFAAKTIKTIELNKEVEFSEFIGEFLMLWFSFIGVWIIQPKINKLVNQEPEEEGIHI</sequence>
<dbReference type="OrthoDB" id="1442756at2"/>
<dbReference type="RefSeq" id="WP_090260416.1">
    <property type="nucleotide sequence ID" value="NZ_FOIR01000004.1"/>
</dbReference>
<dbReference type="EMBL" id="FOIR01000004">
    <property type="protein sequence ID" value="SEW40372.1"/>
    <property type="molecule type" value="Genomic_DNA"/>
</dbReference>
<dbReference type="Proteomes" id="UP000199437">
    <property type="component" value="Unassembled WGS sequence"/>
</dbReference>
<feature type="transmembrane region" description="Helical" evidence="1">
    <location>
        <begin position="128"/>
        <end position="153"/>
    </location>
</feature>